<sequence length="205" mass="24616">MIQKKLFSSKKFWDRYFWNLHDEFSYEILEDNPIRFHLTENDTLLLDPGEDLAYISLAYQYKTENELEIAWDDEAHFHPFVLRFTEFQAIVDKIAAVHNVEKWVPALLLRRFVGIESFAELQTISAWELEMRKTSGLFTEDELHAWFEKSKQDHENFWNDCDRKWSYQEPTGWGFEGNDAYSLRNANNSHFPFQQWNRMLAELGC</sequence>
<dbReference type="EMBL" id="BJON01000006">
    <property type="protein sequence ID" value="GED67877.1"/>
    <property type="molecule type" value="Genomic_DNA"/>
</dbReference>
<proteinExistence type="predicted"/>
<protein>
    <submittedName>
        <fullName evidence="2">Uncharacterized protein</fullName>
    </submittedName>
</protein>
<dbReference type="AlphaFoldDB" id="A0A0K9Z0W8"/>
<evidence type="ECO:0000313" key="1">
    <source>
        <dbReference type="EMBL" id="GED67877.1"/>
    </source>
</evidence>
<dbReference type="PATRIC" id="fig|54915.3.peg.5573"/>
<dbReference type="Proteomes" id="UP000036834">
    <property type="component" value="Unassembled WGS sequence"/>
</dbReference>
<dbReference type="EMBL" id="LGIQ01000002">
    <property type="protein sequence ID" value="KNB74502.1"/>
    <property type="molecule type" value="Genomic_DNA"/>
</dbReference>
<evidence type="ECO:0000313" key="3">
    <source>
        <dbReference type="Proteomes" id="UP000036834"/>
    </source>
</evidence>
<reference evidence="2" key="2">
    <citation type="submission" date="2015-07" db="EMBL/GenBank/DDBJ databases">
        <title>MeaNS - Measles Nucleotide Surveillance Program.</title>
        <authorList>
            <person name="Tran T."/>
            <person name="Druce J."/>
        </authorList>
    </citation>
    <scope>NUCLEOTIDE SEQUENCE</scope>
    <source>
        <strain evidence="2">DSM 9887</strain>
    </source>
</reference>
<dbReference type="STRING" id="54915.ADS79_02090"/>
<accession>A0A0K9Z0W8</accession>
<reference evidence="3" key="1">
    <citation type="submission" date="2015-07" db="EMBL/GenBank/DDBJ databases">
        <title>Genome sequencing project for genomic taxonomy and phylogenomics of Bacillus-like bacteria.</title>
        <authorList>
            <person name="Liu B."/>
            <person name="Wang J."/>
            <person name="Zhu Y."/>
            <person name="Liu G."/>
            <person name="Chen Q."/>
            <person name="Chen Z."/>
            <person name="Lan J."/>
            <person name="Che J."/>
            <person name="Ge C."/>
            <person name="Shi H."/>
            <person name="Pan Z."/>
            <person name="Liu X."/>
        </authorList>
    </citation>
    <scope>NUCLEOTIDE SEQUENCE [LARGE SCALE GENOMIC DNA]</scope>
    <source>
        <strain evidence="3">DSM 9887</strain>
    </source>
</reference>
<organism evidence="2 3">
    <name type="scientific">Brevibacillus reuszeri</name>
    <dbReference type="NCBI Taxonomy" id="54915"/>
    <lineage>
        <taxon>Bacteria</taxon>
        <taxon>Bacillati</taxon>
        <taxon>Bacillota</taxon>
        <taxon>Bacilli</taxon>
        <taxon>Bacillales</taxon>
        <taxon>Paenibacillaceae</taxon>
        <taxon>Brevibacillus</taxon>
    </lineage>
</organism>
<dbReference type="Proteomes" id="UP000319578">
    <property type="component" value="Unassembled WGS sequence"/>
</dbReference>
<name>A0A0K9Z0W8_9BACL</name>
<dbReference type="OrthoDB" id="2612449at2"/>
<evidence type="ECO:0000313" key="4">
    <source>
        <dbReference type="Proteomes" id="UP000319578"/>
    </source>
</evidence>
<dbReference type="RefSeq" id="WP_049736747.1">
    <property type="nucleotide sequence ID" value="NZ_BJON01000006.1"/>
</dbReference>
<gene>
    <name evidence="2" type="ORF">ADS79_02090</name>
    <name evidence="1" type="ORF">BRE01_15790</name>
</gene>
<comment type="caution">
    <text evidence="2">The sequence shown here is derived from an EMBL/GenBank/DDBJ whole genome shotgun (WGS) entry which is preliminary data.</text>
</comment>
<evidence type="ECO:0000313" key="2">
    <source>
        <dbReference type="EMBL" id="KNB74502.1"/>
    </source>
</evidence>
<keyword evidence="4" id="KW-1185">Reference proteome</keyword>
<reference evidence="1 4" key="3">
    <citation type="submission" date="2019-06" db="EMBL/GenBank/DDBJ databases">
        <title>Whole genome shotgun sequence of Brevibacillus reuszeri NBRC 15719.</title>
        <authorList>
            <person name="Hosoyama A."/>
            <person name="Uohara A."/>
            <person name="Ohji S."/>
            <person name="Ichikawa N."/>
        </authorList>
    </citation>
    <scope>NUCLEOTIDE SEQUENCE [LARGE SCALE GENOMIC DNA]</scope>
    <source>
        <strain evidence="1 4">NBRC 15719</strain>
    </source>
</reference>